<dbReference type="PIRSF" id="PIRSF005690">
    <property type="entry name" value="GerBA"/>
    <property type="match status" value="1"/>
</dbReference>
<dbReference type="GO" id="GO:0009847">
    <property type="term" value="P:spore germination"/>
    <property type="evidence" value="ECO:0007669"/>
    <property type="project" value="UniProtKB-UniRule"/>
</dbReference>
<protein>
    <submittedName>
        <fullName evidence="7">Spore germination protein KA</fullName>
    </submittedName>
</protein>
<dbReference type="GO" id="GO:0005886">
    <property type="term" value="C:plasma membrane"/>
    <property type="evidence" value="ECO:0007669"/>
    <property type="project" value="UniProtKB-SubCell"/>
</dbReference>
<keyword evidence="9" id="KW-1185">Reference proteome</keyword>
<evidence type="ECO:0000256" key="1">
    <source>
        <dbReference type="ARBA" id="ARBA00004141"/>
    </source>
</evidence>
<dbReference type="InterPro" id="IPR004995">
    <property type="entry name" value="Spore_Ger"/>
</dbReference>
<keyword evidence="5" id="KW-1133">Transmembrane helix</keyword>
<evidence type="ECO:0000256" key="4">
    <source>
        <dbReference type="PIRNR" id="PIRNR005690"/>
    </source>
</evidence>
<evidence type="ECO:0000256" key="3">
    <source>
        <dbReference type="ARBA" id="ARBA00023136"/>
    </source>
</evidence>
<evidence type="ECO:0000313" key="8">
    <source>
        <dbReference type="Proteomes" id="UP000199139"/>
    </source>
</evidence>
<dbReference type="PANTHER" id="PTHR22550">
    <property type="entry name" value="SPORE GERMINATION PROTEIN"/>
    <property type="match status" value="1"/>
</dbReference>
<reference evidence="6 9" key="2">
    <citation type="submission" date="2019-07" db="EMBL/GenBank/DDBJ databases">
        <title>Whole genome shotgun sequence of Halolactibacillus miurensis NBRC 100873.</title>
        <authorList>
            <person name="Hosoyama A."/>
            <person name="Uohara A."/>
            <person name="Ohji S."/>
            <person name="Ichikawa N."/>
        </authorList>
    </citation>
    <scope>NUCLEOTIDE SEQUENCE [LARGE SCALE GENOMIC DNA]</scope>
    <source>
        <strain evidence="6 9">NBRC 100873</strain>
    </source>
</reference>
<comment type="similarity">
    <text evidence="2 4">Belongs to the GerABKA family.</text>
</comment>
<dbReference type="Proteomes" id="UP000321773">
    <property type="component" value="Unassembled WGS sequence"/>
</dbReference>
<evidence type="ECO:0000256" key="5">
    <source>
        <dbReference type="SAM" id="Phobius"/>
    </source>
</evidence>
<dbReference type="STRING" id="306541.SAMN05421668_1465"/>
<name>A0A1I6V698_9BACI</name>
<feature type="transmembrane region" description="Helical" evidence="5">
    <location>
        <begin position="403"/>
        <end position="428"/>
    </location>
</feature>
<evidence type="ECO:0000313" key="6">
    <source>
        <dbReference type="EMBL" id="GEM05843.1"/>
    </source>
</evidence>
<dbReference type="Proteomes" id="UP000199139">
    <property type="component" value="Unassembled WGS sequence"/>
</dbReference>
<dbReference type="Pfam" id="PF03323">
    <property type="entry name" value="GerA"/>
    <property type="match status" value="1"/>
</dbReference>
<comment type="subcellular location">
    <subcellularLocation>
        <location evidence="4">Cell membrane</location>
    </subcellularLocation>
    <subcellularLocation>
        <location evidence="1">Membrane</location>
        <topology evidence="1">Multi-pass membrane protein</topology>
    </subcellularLocation>
</comment>
<keyword evidence="3 4" id="KW-0472">Membrane</keyword>
<dbReference type="InterPro" id="IPR050768">
    <property type="entry name" value="UPF0353/GerABKA_families"/>
</dbReference>
<organism evidence="7 8">
    <name type="scientific">Halolactibacillus miurensis</name>
    <dbReference type="NCBI Taxonomy" id="306541"/>
    <lineage>
        <taxon>Bacteria</taxon>
        <taxon>Bacillati</taxon>
        <taxon>Bacillota</taxon>
        <taxon>Bacilli</taxon>
        <taxon>Bacillales</taxon>
        <taxon>Bacillaceae</taxon>
        <taxon>Halolactibacillus</taxon>
    </lineage>
</organism>
<feature type="transmembrane region" description="Helical" evidence="5">
    <location>
        <begin position="283"/>
        <end position="302"/>
    </location>
</feature>
<sequence length="482" mass="54049">MRLTFDEQATETIIEQIKKDLRHREDLVIRPVKINEATIYFCYLTDTVDIEAIAIETLKQRFVIEKKRQNSDALYYACQEMGPTEKEQTPRDYLNVILNHQLLVVCESAVSVSIGKSHHRAIGEVKTQEVIRGPREAFTESVVVNQAMLRERLKNKRLMFQTLTLGTETKTDVKVVYLDGTCKKKLVDDIVKRLKEQPLEGILESHYIETLLETNVKTVFPTVYNTERPDVITAGLLEGRCAIIVDGTPFVLMVPALMFDFLQSSEDYYQRADIASAIRILRVGSFFVALLTPAVFLALTLFHQEVIPTALLVSLAAQREGIPFPAVTEVLLMEITFEILREAGVRLPSAVGSAVSIVGALVLGQAAVEAGIVSSAMVIIVSITAISNFVFPSYNLAISVRLLRFMFIISATLFGLIGIVLGLMLLAFHLTTLDSVGISYLSGFAPYDAEASADLWVRERLDKRKQLFQLKTVFKREKVRKR</sequence>
<evidence type="ECO:0000313" key="9">
    <source>
        <dbReference type="Proteomes" id="UP000321773"/>
    </source>
</evidence>
<dbReference type="EMBL" id="FPAI01000046">
    <property type="protein sequence ID" value="SFT09146.1"/>
    <property type="molecule type" value="Genomic_DNA"/>
</dbReference>
<proteinExistence type="inferred from homology"/>
<dbReference type="RefSeq" id="WP_062323800.1">
    <property type="nucleotide sequence ID" value="NZ_BJWJ01000056.1"/>
</dbReference>
<reference evidence="7 8" key="1">
    <citation type="submission" date="2016-10" db="EMBL/GenBank/DDBJ databases">
        <authorList>
            <person name="de Groot N.N."/>
        </authorList>
    </citation>
    <scope>NUCLEOTIDE SEQUENCE [LARGE SCALE GENOMIC DNA]</scope>
    <source>
        <strain evidence="7 8">DSM 17074</strain>
    </source>
</reference>
<dbReference type="EMBL" id="BJWJ01000056">
    <property type="protein sequence ID" value="GEM05843.1"/>
    <property type="molecule type" value="Genomic_DNA"/>
</dbReference>
<evidence type="ECO:0000256" key="2">
    <source>
        <dbReference type="ARBA" id="ARBA00005278"/>
    </source>
</evidence>
<gene>
    <name evidence="6" type="primary">gerKA</name>
    <name evidence="6" type="ORF">HMI01_28310</name>
    <name evidence="7" type="ORF">SAMN05421668_1465</name>
</gene>
<evidence type="ECO:0000313" key="7">
    <source>
        <dbReference type="EMBL" id="SFT09146.1"/>
    </source>
</evidence>
<keyword evidence="5" id="KW-0812">Transmembrane</keyword>
<feature type="transmembrane region" description="Helical" evidence="5">
    <location>
        <begin position="372"/>
        <end position="391"/>
    </location>
</feature>
<dbReference type="AlphaFoldDB" id="A0A1I6V698"/>
<dbReference type="PANTHER" id="PTHR22550:SF5">
    <property type="entry name" value="LEUCINE ZIPPER PROTEIN 4"/>
    <property type="match status" value="1"/>
</dbReference>
<dbReference type="OrthoDB" id="9772630at2"/>
<accession>A0A1I6V698</accession>